<evidence type="ECO:0000313" key="2">
    <source>
        <dbReference type="Proteomes" id="UP001066276"/>
    </source>
</evidence>
<gene>
    <name evidence="1" type="ORF">NDU88_003604</name>
</gene>
<sequence length="88" mass="9644">MPWESQPKARHNAALRYTRWCSSLCCAPFSARVAGSPRSRGFRIFSVGTDLYPLQDICPSVRDTAAGALDYTSDSIVGLATPPHNLIF</sequence>
<dbReference type="AlphaFoldDB" id="A0AAV7MR29"/>
<organism evidence="1 2">
    <name type="scientific">Pleurodeles waltl</name>
    <name type="common">Iberian ribbed newt</name>
    <dbReference type="NCBI Taxonomy" id="8319"/>
    <lineage>
        <taxon>Eukaryota</taxon>
        <taxon>Metazoa</taxon>
        <taxon>Chordata</taxon>
        <taxon>Craniata</taxon>
        <taxon>Vertebrata</taxon>
        <taxon>Euteleostomi</taxon>
        <taxon>Amphibia</taxon>
        <taxon>Batrachia</taxon>
        <taxon>Caudata</taxon>
        <taxon>Salamandroidea</taxon>
        <taxon>Salamandridae</taxon>
        <taxon>Pleurodelinae</taxon>
        <taxon>Pleurodeles</taxon>
    </lineage>
</organism>
<evidence type="ECO:0000313" key="1">
    <source>
        <dbReference type="EMBL" id="KAJ1106201.1"/>
    </source>
</evidence>
<protein>
    <submittedName>
        <fullName evidence="1">Uncharacterized protein</fullName>
    </submittedName>
</protein>
<accession>A0AAV7MR29</accession>
<keyword evidence="2" id="KW-1185">Reference proteome</keyword>
<reference evidence="1" key="1">
    <citation type="journal article" date="2022" name="bioRxiv">
        <title>Sequencing and chromosome-scale assembly of the giantPleurodeles waltlgenome.</title>
        <authorList>
            <person name="Brown T."/>
            <person name="Elewa A."/>
            <person name="Iarovenko S."/>
            <person name="Subramanian E."/>
            <person name="Araus A.J."/>
            <person name="Petzold A."/>
            <person name="Susuki M."/>
            <person name="Suzuki K.-i.T."/>
            <person name="Hayashi T."/>
            <person name="Toyoda A."/>
            <person name="Oliveira C."/>
            <person name="Osipova E."/>
            <person name="Leigh N.D."/>
            <person name="Simon A."/>
            <person name="Yun M.H."/>
        </authorList>
    </citation>
    <scope>NUCLEOTIDE SEQUENCE</scope>
    <source>
        <strain evidence="1">20211129_DDA</strain>
        <tissue evidence="1">Liver</tissue>
    </source>
</reference>
<dbReference type="Proteomes" id="UP001066276">
    <property type="component" value="Chromosome 9"/>
</dbReference>
<name>A0AAV7MR29_PLEWA</name>
<dbReference type="EMBL" id="JANPWB010000013">
    <property type="protein sequence ID" value="KAJ1106201.1"/>
    <property type="molecule type" value="Genomic_DNA"/>
</dbReference>
<proteinExistence type="predicted"/>
<comment type="caution">
    <text evidence="1">The sequence shown here is derived from an EMBL/GenBank/DDBJ whole genome shotgun (WGS) entry which is preliminary data.</text>
</comment>